<dbReference type="AlphaFoldDB" id="A0A101GMS5"/>
<name>A0A101GMS5_9EURY</name>
<dbReference type="Proteomes" id="UP000054323">
    <property type="component" value="Unassembled WGS sequence"/>
</dbReference>
<dbReference type="PATRIC" id="fig|2198.4.peg.1524"/>
<proteinExistence type="predicted"/>
<comment type="caution">
    <text evidence="1">The sequence shown here is derived from an EMBL/GenBank/DDBJ whole genome shotgun (WGS) entry which is preliminary data.</text>
</comment>
<evidence type="ECO:0000313" key="2">
    <source>
        <dbReference type="Proteomes" id="UP000054323"/>
    </source>
</evidence>
<dbReference type="Pfam" id="PF26477">
    <property type="entry name" value="DUF8150"/>
    <property type="match status" value="1"/>
</dbReference>
<evidence type="ECO:0000313" key="1">
    <source>
        <dbReference type="EMBL" id="KUK61298.1"/>
    </source>
</evidence>
<protein>
    <submittedName>
        <fullName evidence="1">Uncharacterized protein</fullName>
    </submittedName>
</protein>
<dbReference type="InterPro" id="IPR058463">
    <property type="entry name" value="DUF8150"/>
</dbReference>
<reference evidence="2" key="1">
    <citation type="journal article" date="2015" name="MBio">
        <title>Genome-Resolved Metagenomic Analysis Reveals Roles for Candidate Phyla and Other Microbial Community Members in Biogeochemical Transformations in Oil Reservoirs.</title>
        <authorList>
            <person name="Hu P."/>
            <person name="Tom L."/>
            <person name="Singh A."/>
            <person name="Thomas B.C."/>
            <person name="Baker B.J."/>
            <person name="Piceno Y.M."/>
            <person name="Andersen G.L."/>
            <person name="Banfield J.F."/>
        </authorList>
    </citation>
    <scope>NUCLEOTIDE SEQUENCE [LARGE SCALE GENOMIC DNA]</scope>
</reference>
<sequence length="134" mass="15736">MQVASAPDGTIYIDGKVVTALDRFVASVTEIIERYTRYVIISGYVAILFGRERLQVRGSSMELRFDREKNRQERLAFVRRHALWVREVPNEVWSREQADLIDAFFENAQNFALSRSEYLRMHRVARHRPEPVHG</sequence>
<organism evidence="1 2">
    <name type="scientific">Methanoculleus marisnigri</name>
    <dbReference type="NCBI Taxonomy" id="2198"/>
    <lineage>
        <taxon>Archaea</taxon>
        <taxon>Methanobacteriati</taxon>
        <taxon>Methanobacteriota</taxon>
        <taxon>Stenosarchaea group</taxon>
        <taxon>Methanomicrobia</taxon>
        <taxon>Methanomicrobiales</taxon>
        <taxon>Methanomicrobiaceae</taxon>
        <taxon>Methanoculleus</taxon>
    </lineage>
</organism>
<accession>A0A101GMS5</accession>
<gene>
    <name evidence="1" type="ORF">XD82_1183</name>
</gene>
<dbReference type="EMBL" id="LGGD01000145">
    <property type="protein sequence ID" value="KUK61298.1"/>
    <property type="molecule type" value="Genomic_DNA"/>
</dbReference>